<feature type="domain" description="DUF7905" evidence="2">
    <location>
        <begin position="263"/>
        <end position="537"/>
    </location>
</feature>
<evidence type="ECO:0000313" key="3">
    <source>
        <dbReference type="EMBL" id="ORY56682.1"/>
    </source>
</evidence>
<protein>
    <recommendedName>
        <fullName evidence="2">DUF7905 domain-containing protein</fullName>
    </recommendedName>
</protein>
<accession>A0A1Y2DBP4</accession>
<dbReference type="InParanoid" id="A0A1Y2DBP4"/>
<dbReference type="GeneID" id="63780747"/>
<dbReference type="InterPro" id="IPR057227">
    <property type="entry name" value="DUF7905"/>
</dbReference>
<dbReference type="OrthoDB" id="4739136at2759"/>
<dbReference type="Pfam" id="PF25482">
    <property type="entry name" value="DUF7905"/>
    <property type="match status" value="1"/>
</dbReference>
<feature type="compositionally biased region" description="Low complexity" evidence="1">
    <location>
        <begin position="55"/>
        <end position="71"/>
    </location>
</feature>
<comment type="caution">
    <text evidence="3">The sequence shown here is derived from an EMBL/GenBank/DDBJ whole genome shotgun (WGS) entry which is preliminary data.</text>
</comment>
<dbReference type="AlphaFoldDB" id="A0A1Y2DBP4"/>
<dbReference type="RefSeq" id="XP_040710261.1">
    <property type="nucleotide sequence ID" value="XM_040864535.1"/>
</dbReference>
<evidence type="ECO:0000256" key="1">
    <source>
        <dbReference type="SAM" id="MobiDB-lite"/>
    </source>
</evidence>
<feature type="region of interest" description="Disordered" evidence="1">
    <location>
        <begin position="50"/>
        <end position="80"/>
    </location>
</feature>
<dbReference type="EMBL" id="MCFJ01000022">
    <property type="protein sequence ID" value="ORY56682.1"/>
    <property type="molecule type" value="Genomic_DNA"/>
</dbReference>
<organism evidence="3 4">
    <name type="scientific">Pseudomassariella vexata</name>
    <dbReference type="NCBI Taxonomy" id="1141098"/>
    <lineage>
        <taxon>Eukaryota</taxon>
        <taxon>Fungi</taxon>
        <taxon>Dikarya</taxon>
        <taxon>Ascomycota</taxon>
        <taxon>Pezizomycotina</taxon>
        <taxon>Sordariomycetes</taxon>
        <taxon>Xylariomycetidae</taxon>
        <taxon>Amphisphaeriales</taxon>
        <taxon>Pseudomassariaceae</taxon>
        <taxon>Pseudomassariella</taxon>
    </lineage>
</organism>
<dbReference type="Proteomes" id="UP000193689">
    <property type="component" value="Unassembled WGS sequence"/>
</dbReference>
<reference evidence="3 4" key="1">
    <citation type="submission" date="2016-07" db="EMBL/GenBank/DDBJ databases">
        <title>Pervasive Adenine N6-methylation of Active Genes in Fungi.</title>
        <authorList>
            <consortium name="DOE Joint Genome Institute"/>
            <person name="Mondo S.J."/>
            <person name="Dannebaum R.O."/>
            <person name="Kuo R.C."/>
            <person name="Labutti K."/>
            <person name="Haridas S."/>
            <person name="Kuo A."/>
            <person name="Salamov A."/>
            <person name="Ahrendt S.R."/>
            <person name="Lipzen A."/>
            <person name="Sullivan W."/>
            <person name="Andreopoulos W.B."/>
            <person name="Clum A."/>
            <person name="Lindquist E."/>
            <person name="Daum C."/>
            <person name="Ramamoorthy G.K."/>
            <person name="Gryganskyi A."/>
            <person name="Culley D."/>
            <person name="Magnuson J.K."/>
            <person name="James T.Y."/>
            <person name="O'Malley M.A."/>
            <person name="Stajich J.E."/>
            <person name="Spatafora J.W."/>
            <person name="Visel A."/>
            <person name="Grigoriev I.V."/>
        </authorList>
    </citation>
    <scope>NUCLEOTIDE SEQUENCE [LARGE SCALE GENOMIC DNA]</scope>
    <source>
        <strain evidence="3 4">CBS 129021</strain>
    </source>
</reference>
<name>A0A1Y2DBP4_9PEZI</name>
<evidence type="ECO:0000313" key="4">
    <source>
        <dbReference type="Proteomes" id="UP000193689"/>
    </source>
</evidence>
<dbReference type="STRING" id="1141098.A0A1Y2DBP4"/>
<gene>
    <name evidence="3" type="ORF">BCR38DRAFT_490566</name>
</gene>
<evidence type="ECO:0000259" key="2">
    <source>
        <dbReference type="Pfam" id="PF25482"/>
    </source>
</evidence>
<keyword evidence="4" id="KW-1185">Reference proteome</keyword>
<proteinExistence type="predicted"/>
<sequence>MDDLAHFYGAPASAAASSATMKPTTASTPKNAKAIDALHFDQIDQMGESVKNQVASKASSKQSSTGQSSSGFNIGPQAGGHTELTVTGHSSWAYRSRRSITWPAEPITQQWNEYRTQGRKLQAKPIDAVFTLSHYPALTEGVVTAIHKELARRLPKKVMLRVEGQAPYEYLYISADSGSVVIDGIRMARSLADELIADKTIKTCEMFAEPPAFLNEFCRIVLDINASGPGHPRLLQHGNQDLPDPQRLADHQTKFLDDFCLRLSAALKRVGRLDSGTELRVKFGRFVLQTYPKVPDGGYTFDRFSSVLQDPRATGKLQSQFSGMEKALRVLGTFKREGSAFGSTVFADPDPSLVRPDFLLEAFSRGHKFEAALQSPAAASLPGETITFKMPLIEAFKVDASDRKLDIITVTPGRNFDWKIETVDKAAVTEKSFNAIEKYLKSATVAMSKENQVVDINKDYPRIRLEHRNPIAYQFDKVAIKSVFRFEFTGTLYIVDFTIRREWKSMRAMTEGEVEPAVTFSITVYGGHWDDSMRASNLGLGGRGWGEELQVLLPSDGQGLSPPDAKGRVRAFVGVIHAIRDALELALDSPHESA</sequence>